<proteinExistence type="predicted"/>
<comment type="caution">
    <text evidence="1">The sequence shown here is derived from an EMBL/GenBank/DDBJ whole genome shotgun (WGS) entry which is preliminary data.</text>
</comment>
<organism evidence="1 2">
    <name type="scientific">Portunus trituberculatus</name>
    <name type="common">Swimming crab</name>
    <name type="synonym">Neptunus trituberculatus</name>
    <dbReference type="NCBI Taxonomy" id="210409"/>
    <lineage>
        <taxon>Eukaryota</taxon>
        <taxon>Metazoa</taxon>
        <taxon>Ecdysozoa</taxon>
        <taxon>Arthropoda</taxon>
        <taxon>Crustacea</taxon>
        <taxon>Multicrustacea</taxon>
        <taxon>Malacostraca</taxon>
        <taxon>Eumalacostraca</taxon>
        <taxon>Eucarida</taxon>
        <taxon>Decapoda</taxon>
        <taxon>Pleocyemata</taxon>
        <taxon>Brachyura</taxon>
        <taxon>Eubrachyura</taxon>
        <taxon>Portunoidea</taxon>
        <taxon>Portunidae</taxon>
        <taxon>Portuninae</taxon>
        <taxon>Portunus</taxon>
    </lineage>
</organism>
<protein>
    <submittedName>
        <fullName evidence="1">Uncharacterized protein</fullName>
    </submittedName>
</protein>
<reference evidence="1 2" key="1">
    <citation type="submission" date="2019-05" db="EMBL/GenBank/DDBJ databases">
        <title>Another draft genome of Portunus trituberculatus and its Hox gene families provides insights of decapod evolution.</title>
        <authorList>
            <person name="Jeong J.-H."/>
            <person name="Song I."/>
            <person name="Kim S."/>
            <person name="Choi T."/>
            <person name="Kim D."/>
            <person name="Ryu S."/>
            <person name="Kim W."/>
        </authorList>
    </citation>
    <scope>NUCLEOTIDE SEQUENCE [LARGE SCALE GENOMIC DNA]</scope>
    <source>
        <tissue evidence="1">Muscle</tissue>
    </source>
</reference>
<evidence type="ECO:0000313" key="1">
    <source>
        <dbReference type="EMBL" id="MPC50487.1"/>
    </source>
</evidence>
<sequence>MEGRANVLVGTFFGTRREKAFVLPSLASLGLSWAGGSLEWVGSAVCGGSIMDCVMLKGGSKEGVAMLDTEFGGLGLCDVDTGEVMDVTEGTS</sequence>
<dbReference type="Proteomes" id="UP000324222">
    <property type="component" value="Unassembled WGS sequence"/>
</dbReference>
<accession>A0A5B7FYI0</accession>
<dbReference type="AlphaFoldDB" id="A0A5B7FYI0"/>
<evidence type="ECO:0000313" key="2">
    <source>
        <dbReference type="Proteomes" id="UP000324222"/>
    </source>
</evidence>
<name>A0A5B7FYI0_PORTR</name>
<dbReference type="EMBL" id="VSRR010009533">
    <property type="protein sequence ID" value="MPC50487.1"/>
    <property type="molecule type" value="Genomic_DNA"/>
</dbReference>
<keyword evidence="2" id="KW-1185">Reference proteome</keyword>
<gene>
    <name evidence="1" type="ORF">E2C01_044316</name>
</gene>